<dbReference type="Proteomes" id="UP000241507">
    <property type="component" value="Chromosome"/>
</dbReference>
<dbReference type="OrthoDB" id="659398at2"/>
<dbReference type="InterPro" id="IPR000782">
    <property type="entry name" value="FAS1_domain"/>
</dbReference>
<dbReference type="PROSITE" id="PS50213">
    <property type="entry name" value="FAS1"/>
    <property type="match status" value="2"/>
</dbReference>
<dbReference type="InterPro" id="IPR050904">
    <property type="entry name" value="Adhesion/Biosynth-related"/>
</dbReference>
<feature type="domain" description="FAS1" evidence="1">
    <location>
        <begin position="36"/>
        <end position="237"/>
    </location>
</feature>
<dbReference type="EMBL" id="CP028136">
    <property type="protein sequence ID" value="AVR45605.1"/>
    <property type="molecule type" value="Genomic_DNA"/>
</dbReference>
<dbReference type="Gene3D" id="2.30.180.10">
    <property type="entry name" value="FAS1 domain"/>
    <property type="match status" value="2"/>
</dbReference>
<name>A0A2R3Z5R4_9FLAO</name>
<dbReference type="Pfam" id="PF02469">
    <property type="entry name" value="Fasciclin"/>
    <property type="match status" value="1"/>
</dbReference>
<dbReference type="KEGG" id="grs:C7S20_10195"/>
<evidence type="ECO:0000313" key="3">
    <source>
        <dbReference type="Proteomes" id="UP000241507"/>
    </source>
</evidence>
<feature type="domain" description="FAS1" evidence="1">
    <location>
        <begin position="583"/>
        <end position="748"/>
    </location>
</feature>
<dbReference type="PANTHER" id="PTHR10900:SF77">
    <property type="entry name" value="FI19380P1"/>
    <property type="match status" value="1"/>
</dbReference>
<accession>A0A2R3Z5R4</accession>
<dbReference type="GO" id="GO:0005615">
    <property type="term" value="C:extracellular space"/>
    <property type="evidence" value="ECO:0007669"/>
    <property type="project" value="TreeGrafter"/>
</dbReference>
<dbReference type="AlphaFoldDB" id="A0A2R3Z5R4"/>
<evidence type="ECO:0000313" key="2">
    <source>
        <dbReference type="EMBL" id="AVR45605.1"/>
    </source>
</evidence>
<proteinExistence type="predicted"/>
<reference evidence="3" key="1">
    <citation type="submission" date="2018-03" db="EMBL/GenBank/DDBJ databases">
        <title>Gramella fulva sp. nov., isolated from a dry surface of tidal flat.</title>
        <authorList>
            <person name="Hwang S.H."/>
            <person name="Hwang W.M."/>
            <person name="Kang K."/>
            <person name="Ahn T.-Y."/>
        </authorList>
    </citation>
    <scope>NUCLEOTIDE SEQUENCE [LARGE SCALE GENOMIC DNA]</scope>
    <source>
        <strain evidence="3">SH35</strain>
    </source>
</reference>
<dbReference type="SUPFAM" id="SSF82153">
    <property type="entry name" value="FAS1 domain"/>
    <property type="match status" value="3"/>
</dbReference>
<dbReference type="InterPro" id="IPR036378">
    <property type="entry name" value="FAS1_dom_sf"/>
</dbReference>
<protein>
    <recommendedName>
        <fullName evidence="1">FAS1 domain-containing protein</fullName>
    </recommendedName>
</protein>
<organism evidence="2 3">
    <name type="scientific">Christiangramia fulva</name>
    <dbReference type="NCBI Taxonomy" id="2126553"/>
    <lineage>
        <taxon>Bacteria</taxon>
        <taxon>Pseudomonadati</taxon>
        <taxon>Bacteroidota</taxon>
        <taxon>Flavobacteriia</taxon>
        <taxon>Flavobacteriales</taxon>
        <taxon>Flavobacteriaceae</taxon>
        <taxon>Christiangramia</taxon>
    </lineage>
</organism>
<evidence type="ECO:0000259" key="1">
    <source>
        <dbReference type="PROSITE" id="PS50213"/>
    </source>
</evidence>
<gene>
    <name evidence="2" type="ORF">C7S20_10195</name>
</gene>
<dbReference type="PANTHER" id="PTHR10900">
    <property type="entry name" value="PERIOSTIN-RELATED"/>
    <property type="match status" value="1"/>
</dbReference>
<dbReference type="RefSeq" id="WP_107012382.1">
    <property type="nucleotide sequence ID" value="NZ_CP028136.1"/>
</dbReference>
<sequence>MKNKITSFLLVVVLIFLEGCNKQEFDEYYARPDNLEPPIYQVLESRGNFTNLLSVIDKAGYKDILSTAGYWTMFAPNDEAFQKFFQENSEYGSLEAIDSTTASKIVKYALVYNAFRTDHIADFQSPIGWQEDLAYKRRTAYYTGFQKSTINGSEIVTVASNRNNDANANYYVSGDNNNKYIPYFYEDYMQLTRLSAADYNYFFPDQTYTGFNVIDAQVVNADIIAENGVIDEVSRVNLPLPNFDQYLQESPQYSLFKSILEENLVSYIPNNEATHTYQTYTGNADQVFVKVYDPELGFSPNNENYLKESDNDAQIEGFTMFVPTNEVLQNFIDDILLKHYPNLKALPKYVFVDFFNAHMFQTTVWPSHFSSSSNMLEEEARFDSGTDVVDQEVLSNGIFYGTNKVQKSNLFYSVYTSAYLDPDYSLMTRALNEPDGYKKIISNIGRDYVLFMMSDETLHELGYDYNINRQEWEYTSPETGVTTSGSLAKSRILRVLYNHIAPNPDGRLNDLSGTGMFRSGDTEIPGEYIKFDNNTVYAAGNEDAGGVVHITGYEDQENGRVYYTDNILKFSEQPPAKDLKELAVGTDSIPVENSPYSYYYNYLKNSEIYDSNTYAIRGVDLGTKYTFIIPSNDAIQQAVRDSVLPGIETETGLEPNFAPSNSVEKEKVTKFLLYHILENRIVAADGYVEGLVETLLKDDFNNSKYVNVVNDPGALQFIGEQGRMAELIPEYSNNLADRSLIHLIDNYLQHNE</sequence>
<keyword evidence="3" id="KW-1185">Reference proteome</keyword>